<keyword evidence="5 9" id="KW-0808">Transferase</keyword>
<comment type="subcellular location">
    <subcellularLocation>
        <location evidence="1">Nucleus</location>
        <location evidence="1">Nucleolus</location>
    </subcellularLocation>
</comment>
<feature type="compositionally biased region" description="Basic residues" evidence="10">
    <location>
        <begin position="535"/>
        <end position="551"/>
    </location>
</feature>
<feature type="compositionally biased region" description="Basic and acidic residues" evidence="10">
    <location>
        <begin position="1"/>
        <end position="10"/>
    </location>
</feature>
<evidence type="ECO:0000256" key="10">
    <source>
        <dbReference type="SAM" id="MobiDB-lite"/>
    </source>
</evidence>
<feature type="binding site" evidence="9">
    <location>
        <position position="301"/>
    </location>
    <ligand>
        <name>S-adenosyl-L-methionine</name>
        <dbReference type="ChEBI" id="CHEBI:59789"/>
    </ligand>
</feature>
<dbReference type="AlphaFoldDB" id="A0A6U9RK67"/>
<dbReference type="Pfam" id="PF01189">
    <property type="entry name" value="Methyltr_RsmB-F"/>
    <property type="match status" value="1"/>
</dbReference>
<dbReference type="InterPro" id="IPR001678">
    <property type="entry name" value="MeTrfase_RsmB-F_NOP2_dom"/>
</dbReference>
<feature type="binding site" evidence="9">
    <location>
        <position position="255"/>
    </location>
    <ligand>
        <name>S-adenosyl-L-methionine</name>
        <dbReference type="ChEBI" id="CHEBI:59789"/>
    </ligand>
</feature>
<feature type="compositionally biased region" description="Acidic residues" evidence="10">
    <location>
        <begin position="45"/>
        <end position="71"/>
    </location>
</feature>
<sequence length="551" mass="61297">MAKDVVQEHEESYEEESAEGETTETESSEEGVDEELVLSERNDGEVTEEEDAEANATDEEGEKDAGDEWLDGTDLGAVQHRIQETVRVLCRFREMRKPGMSRKDYMDRLKRDLTTYYGYNEFLLDELLSLFNVAEAVELMEAFEKPRPVVLRTNTLKTRRRELAATLIQRGINLDPLSKWSKVGLVVYESKVPVGATPEYLAGHYMLQSASSFLPVIALAPQEKEQIVDMAAAPGGKTTYLSSLMKNTGVVFANEINPKRIKSLSANIQRMGVQNTVVCNYDGRELPKAIGEKSMDRVLLDAPCSGTGVISKDASVKVSKSQLEIYQRAHLQKQLLLAAIDCVNANSKSGGFVVYSTCSILVEENEAVVNYALRKRNVKLVPAGLEFGQPGLTRYREHRFHPSVQHTRRFYPHVHNMDGFFVAKFKKTSNQIPQATEDEVEEDTGMEQRAPLDLGESMEGMNNHANIPSTNGLHPQTATEDEGEAGDGDINPDSAPKKRKREKGWVKAAKLEAQQELAQAKKPKSGKVNVERHGTRPSKGKGKGNKGRGRK</sequence>
<evidence type="ECO:0000313" key="13">
    <source>
        <dbReference type="EMBL" id="CAE0611793.1"/>
    </source>
</evidence>
<evidence type="ECO:0000256" key="1">
    <source>
        <dbReference type="ARBA" id="ARBA00004604"/>
    </source>
</evidence>
<dbReference type="EMBL" id="HBIS01006227">
    <property type="protein sequence ID" value="CAE0611792.1"/>
    <property type="molecule type" value="Transcribed_RNA"/>
</dbReference>
<name>A0A6U9RK67_9CHLO</name>
<dbReference type="InterPro" id="IPR011023">
    <property type="entry name" value="Nop2p"/>
</dbReference>
<dbReference type="PRINTS" id="PR02008">
    <property type="entry name" value="RCMTFAMILY"/>
</dbReference>
<dbReference type="Gene3D" id="3.40.50.150">
    <property type="entry name" value="Vaccinia Virus protein VP39"/>
    <property type="match status" value="1"/>
</dbReference>
<proteinExistence type="inferred from homology"/>
<keyword evidence="8" id="KW-0539">Nucleus</keyword>
<evidence type="ECO:0000256" key="9">
    <source>
        <dbReference type="PROSITE-ProRule" id="PRU01023"/>
    </source>
</evidence>
<dbReference type="PRINTS" id="PR02012">
    <property type="entry name" value="RCMTNOP2"/>
</dbReference>
<dbReference type="InterPro" id="IPR023273">
    <property type="entry name" value="RCMT_NOP2"/>
</dbReference>
<keyword evidence="7 9" id="KW-0694">RNA-binding</keyword>
<dbReference type="NCBIfam" id="TIGR00446">
    <property type="entry name" value="nop2p"/>
    <property type="match status" value="1"/>
</dbReference>
<evidence type="ECO:0000256" key="7">
    <source>
        <dbReference type="ARBA" id="ARBA00022884"/>
    </source>
</evidence>
<evidence type="ECO:0000256" key="6">
    <source>
        <dbReference type="ARBA" id="ARBA00022691"/>
    </source>
</evidence>
<feature type="region of interest" description="Disordered" evidence="10">
    <location>
        <begin position="456"/>
        <end position="551"/>
    </location>
</feature>
<dbReference type="Gene3D" id="3.30.70.1170">
    <property type="entry name" value="Sun protein, domain 3"/>
    <property type="match status" value="1"/>
</dbReference>
<feature type="compositionally biased region" description="Polar residues" evidence="10">
    <location>
        <begin position="463"/>
        <end position="478"/>
    </location>
</feature>
<dbReference type="GO" id="GO:0000470">
    <property type="term" value="P:maturation of LSU-rRNA"/>
    <property type="evidence" value="ECO:0007669"/>
    <property type="project" value="TreeGrafter"/>
</dbReference>
<evidence type="ECO:0000259" key="11">
    <source>
        <dbReference type="PROSITE" id="PS51686"/>
    </source>
</evidence>
<evidence type="ECO:0000256" key="8">
    <source>
        <dbReference type="ARBA" id="ARBA00023242"/>
    </source>
</evidence>
<dbReference type="GO" id="GO:0070475">
    <property type="term" value="P:rRNA base methylation"/>
    <property type="evidence" value="ECO:0007669"/>
    <property type="project" value="TreeGrafter"/>
</dbReference>
<protein>
    <recommendedName>
        <fullName evidence="11">SAM-dependent MTase RsmB/NOP-type domain-containing protein</fullName>
    </recommendedName>
</protein>
<feature type="region of interest" description="Disordered" evidence="10">
    <location>
        <begin position="1"/>
        <end position="71"/>
    </location>
</feature>
<dbReference type="PANTHER" id="PTHR22807">
    <property type="entry name" value="NOP2 YEAST -RELATED NOL1/NOP2/FMU SUN DOMAIN-CONTAINING"/>
    <property type="match status" value="1"/>
</dbReference>
<evidence type="ECO:0000256" key="4">
    <source>
        <dbReference type="ARBA" id="ARBA00022603"/>
    </source>
</evidence>
<gene>
    <name evidence="12" type="ORF">PSAL00342_LOCUS5627</name>
    <name evidence="13" type="ORF">PSAL00342_LOCUS5628</name>
</gene>
<dbReference type="InterPro" id="IPR029063">
    <property type="entry name" value="SAM-dependent_MTases_sf"/>
</dbReference>
<feature type="active site" description="Nucleophile" evidence="9">
    <location>
        <position position="358"/>
    </location>
</feature>
<feature type="compositionally biased region" description="Acidic residues" evidence="10">
    <location>
        <begin position="11"/>
        <end position="37"/>
    </location>
</feature>
<dbReference type="PROSITE" id="PS51686">
    <property type="entry name" value="SAM_MT_RSMB_NOP"/>
    <property type="match status" value="1"/>
</dbReference>
<feature type="domain" description="SAM-dependent MTase RsmB/NOP-type" evidence="11">
    <location>
        <begin position="139"/>
        <end position="428"/>
    </location>
</feature>
<evidence type="ECO:0000313" key="12">
    <source>
        <dbReference type="EMBL" id="CAE0611792.1"/>
    </source>
</evidence>
<feature type="binding site" evidence="9">
    <location>
        <position position="282"/>
    </location>
    <ligand>
        <name>S-adenosyl-L-methionine</name>
        <dbReference type="ChEBI" id="CHEBI:59789"/>
    </ligand>
</feature>
<keyword evidence="3" id="KW-0690">Ribosome biogenesis</keyword>
<keyword evidence="4 9" id="KW-0489">Methyltransferase</keyword>
<evidence type="ECO:0000256" key="5">
    <source>
        <dbReference type="ARBA" id="ARBA00022679"/>
    </source>
</evidence>
<feature type="binding site" evidence="9">
    <location>
        <begin position="231"/>
        <end position="237"/>
    </location>
    <ligand>
        <name>S-adenosyl-L-methionine</name>
        <dbReference type="ChEBI" id="CHEBI:59789"/>
    </ligand>
</feature>
<dbReference type="GO" id="GO:0005730">
    <property type="term" value="C:nucleolus"/>
    <property type="evidence" value="ECO:0007669"/>
    <property type="project" value="UniProtKB-SubCell"/>
</dbReference>
<feature type="compositionally biased region" description="Low complexity" evidence="10">
    <location>
        <begin position="507"/>
        <end position="520"/>
    </location>
</feature>
<evidence type="ECO:0000256" key="2">
    <source>
        <dbReference type="ARBA" id="ARBA00007494"/>
    </source>
</evidence>
<dbReference type="FunFam" id="3.30.70.1170:FF:000001">
    <property type="entry name" value="Ribosomal RNA methyltransferase Nop2"/>
    <property type="match status" value="1"/>
</dbReference>
<dbReference type="PANTHER" id="PTHR22807:SF30">
    <property type="entry name" value="28S RRNA (CYTOSINE(4447)-C(5))-METHYLTRANSFERASE-RELATED"/>
    <property type="match status" value="1"/>
</dbReference>
<dbReference type="SUPFAM" id="SSF53335">
    <property type="entry name" value="S-adenosyl-L-methionine-dependent methyltransferases"/>
    <property type="match status" value="1"/>
</dbReference>
<dbReference type="EMBL" id="HBIS01006228">
    <property type="protein sequence ID" value="CAE0611793.1"/>
    <property type="molecule type" value="Transcribed_RNA"/>
</dbReference>
<evidence type="ECO:0000256" key="3">
    <source>
        <dbReference type="ARBA" id="ARBA00022517"/>
    </source>
</evidence>
<dbReference type="InterPro" id="IPR023267">
    <property type="entry name" value="RCMT"/>
</dbReference>
<comment type="similarity">
    <text evidence="2 9">Belongs to the class I-like SAM-binding methyltransferase superfamily. RsmB/NOP family.</text>
</comment>
<accession>A0A6U9RK67</accession>
<reference evidence="12" key="1">
    <citation type="submission" date="2021-01" db="EMBL/GenBank/DDBJ databases">
        <authorList>
            <person name="Corre E."/>
            <person name="Pelletier E."/>
            <person name="Niang G."/>
            <person name="Scheremetjew M."/>
            <person name="Finn R."/>
            <person name="Kale V."/>
            <person name="Holt S."/>
            <person name="Cochrane G."/>
            <person name="Meng A."/>
            <person name="Brown T."/>
            <person name="Cohen L."/>
        </authorList>
    </citation>
    <scope>NUCLEOTIDE SEQUENCE</scope>
    <source>
        <strain evidence="12">CCMP1897</strain>
    </source>
</reference>
<organism evidence="12">
    <name type="scientific">Picocystis salinarum</name>
    <dbReference type="NCBI Taxonomy" id="88271"/>
    <lineage>
        <taxon>Eukaryota</taxon>
        <taxon>Viridiplantae</taxon>
        <taxon>Chlorophyta</taxon>
        <taxon>Picocystophyceae</taxon>
        <taxon>Picocystales</taxon>
        <taxon>Picocystaceae</taxon>
        <taxon>Picocystis</taxon>
    </lineage>
</organism>
<dbReference type="GO" id="GO:0003723">
    <property type="term" value="F:RNA binding"/>
    <property type="evidence" value="ECO:0007669"/>
    <property type="project" value="UniProtKB-UniRule"/>
</dbReference>
<keyword evidence="6 9" id="KW-0949">S-adenosyl-L-methionine</keyword>
<dbReference type="InterPro" id="IPR049560">
    <property type="entry name" value="MeTrfase_RsmB-F_NOP2_cat"/>
</dbReference>
<dbReference type="GO" id="GO:0009383">
    <property type="term" value="F:rRNA (cytosine-C5-)-methyltransferase activity"/>
    <property type="evidence" value="ECO:0007669"/>
    <property type="project" value="TreeGrafter"/>
</dbReference>